<evidence type="ECO:0000313" key="1">
    <source>
        <dbReference type="EMBL" id="MFI0576144.1"/>
    </source>
</evidence>
<reference evidence="1 2" key="1">
    <citation type="submission" date="2024-10" db="EMBL/GenBank/DDBJ databases">
        <authorList>
            <person name="Wannawong T."/>
            <person name="Kuncharoen N."/>
            <person name="Mhuantong W."/>
        </authorList>
    </citation>
    <scope>NUCLEOTIDE SEQUENCE [LARGE SCALE GENOMIC DNA]</scope>
    <source>
        <strain evidence="1 2">CALK1-4</strain>
    </source>
</reference>
<dbReference type="EMBL" id="JBIQWK010000011">
    <property type="protein sequence ID" value="MFI0576144.1"/>
    <property type="molecule type" value="Genomic_DNA"/>
</dbReference>
<name>A0ABW7SCE8_STRTE</name>
<proteinExistence type="predicted"/>
<accession>A0ABW7SCE8</accession>
<protein>
    <recommendedName>
        <fullName evidence="3">NTP transferase domain-containing protein</fullName>
    </recommendedName>
</protein>
<keyword evidence="2" id="KW-1185">Reference proteome</keyword>
<evidence type="ECO:0008006" key="3">
    <source>
        <dbReference type="Google" id="ProtNLM"/>
    </source>
</evidence>
<sequence>MRVVVAAAGPQTKWGGHLGVRSHFAPVRVFLDQEQPVLPLLERTLLALGAYTADVWVTAPPDAPGPYEGLARAYRARVHTAGPEAGNELDASRPAWSDRDRTVLLLGDVYWTDAALAAVLGCGHPDVRVFGREAASETTGTPWGEIFALSWTDSTRMGLLADAVRRAHTERPEVRPGWLALRLLQGTPLGEHTVRAPWWVEINDATDDIDFPADYARHPATRGLA</sequence>
<organism evidence="1 2">
    <name type="scientific">Streptomyces tendae</name>
    <dbReference type="NCBI Taxonomy" id="1932"/>
    <lineage>
        <taxon>Bacteria</taxon>
        <taxon>Bacillati</taxon>
        <taxon>Actinomycetota</taxon>
        <taxon>Actinomycetes</taxon>
        <taxon>Kitasatosporales</taxon>
        <taxon>Streptomycetaceae</taxon>
        <taxon>Streptomyces</taxon>
    </lineage>
</organism>
<dbReference type="Proteomes" id="UP001610810">
    <property type="component" value="Unassembled WGS sequence"/>
</dbReference>
<gene>
    <name evidence="1" type="ORF">ACH3YB_31410</name>
</gene>
<dbReference type="RefSeq" id="WP_398353389.1">
    <property type="nucleotide sequence ID" value="NZ_JBIQWK010000011.1"/>
</dbReference>
<evidence type="ECO:0000313" key="2">
    <source>
        <dbReference type="Proteomes" id="UP001610810"/>
    </source>
</evidence>
<comment type="caution">
    <text evidence="1">The sequence shown here is derived from an EMBL/GenBank/DDBJ whole genome shotgun (WGS) entry which is preliminary data.</text>
</comment>